<proteinExistence type="inferred from homology"/>
<accession>A0A3E2HKX7</accession>
<evidence type="ECO:0000256" key="1">
    <source>
        <dbReference type="ARBA" id="ARBA00001971"/>
    </source>
</evidence>
<keyword evidence="8" id="KW-1133">Transmembrane helix</keyword>
<dbReference type="PRINTS" id="PR00463">
    <property type="entry name" value="EP450I"/>
</dbReference>
<dbReference type="InterPro" id="IPR036396">
    <property type="entry name" value="Cyt_P450_sf"/>
</dbReference>
<dbReference type="PANTHER" id="PTHR24305">
    <property type="entry name" value="CYTOCHROME P450"/>
    <property type="match status" value="1"/>
</dbReference>
<evidence type="ECO:0000256" key="5">
    <source>
        <dbReference type="ARBA" id="ARBA00023002"/>
    </source>
</evidence>
<comment type="similarity">
    <text evidence="2">Belongs to the cytochrome P450 family.</text>
</comment>
<comment type="caution">
    <text evidence="9">The sequence shown here is derived from an EMBL/GenBank/DDBJ whole genome shotgun (WGS) entry which is preliminary data.</text>
</comment>
<keyword evidence="6" id="KW-0408">Iron</keyword>
<evidence type="ECO:0008006" key="11">
    <source>
        <dbReference type="Google" id="ProtNLM"/>
    </source>
</evidence>
<dbReference type="EMBL" id="NCSJ02000026">
    <property type="protein sequence ID" value="RFU34048.1"/>
    <property type="molecule type" value="Genomic_DNA"/>
</dbReference>
<dbReference type="Pfam" id="PF00067">
    <property type="entry name" value="p450"/>
    <property type="match status" value="1"/>
</dbReference>
<dbReference type="InterPro" id="IPR002401">
    <property type="entry name" value="Cyt_P450_E_grp-I"/>
</dbReference>
<evidence type="ECO:0000256" key="8">
    <source>
        <dbReference type="SAM" id="Phobius"/>
    </source>
</evidence>
<reference evidence="9 10" key="1">
    <citation type="submission" date="2018-05" db="EMBL/GenBank/DDBJ databases">
        <title>Draft genome sequence of Scytalidium lignicola DSM 105466, a ubiquitous saprotrophic fungus.</title>
        <authorList>
            <person name="Buettner E."/>
            <person name="Gebauer A.M."/>
            <person name="Hofrichter M."/>
            <person name="Liers C."/>
            <person name="Kellner H."/>
        </authorList>
    </citation>
    <scope>NUCLEOTIDE SEQUENCE [LARGE SCALE GENOMIC DNA]</scope>
    <source>
        <strain evidence="9 10">DSM 105466</strain>
    </source>
</reference>
<dbReference type="CDD" id="cd11058">
    <property type="entry name" value="CYP60B-like"/>
    <property type="match status" value="1"/>
</dbReference>
<evidence type="ECO:0000256" key="7">
    <source>
        <dbReference type="ARBA" id="ARBA00023033"/>
    </source>
</evidence>
<keyword evidence="7" id="KW-0503">Monooxygenase</keyword>
<evidence type="ECO:0000256" key="6">
    <source>
        <dbReference type="ARBA" id="ARBA00023004"/>
    </source>
</evidence>
<protein>
    <recommendedName>
        <fullName evidence="11">Cytochrome P450</fullName>
    </recommendedName>
</protein>
<feature type="non-terminal residue" evidence="9">
    <location>
        <position position="1"/>
    </location>
</feature>
<evidence type="ECO:0000313" key="9">
    <source>
        <dbReference type="EMBL" id="RFU34048.1"/>
    </source>
</evidence>
<dbReference type="InterPro" id="IPR001128">
    <property type="entry name" value="Cyt_P450"/>
</dbReference>
<evidence type="ECO:0000256" key="3">
    <source>
        <dbReference type="ARBA" id="ARBA00022617"/>
    </source>
</evidence>
<dbReference type="GO" id="GO:0005506">
    <property type="term" value="F:iron ion binding"/>
    <property type="evidence" value="ECO:0007669"/>
    <property type="project" value="InterPro"/>
</dbReference>
<keyword evidence="5" id="KW-0560">Oxidoreductase</keyword>
<dbReference type="OrthoDB" id="1470350at2759"/>
<organism evidence="9 10">
    <name type="scientific">Scytalidium lignicola</name>
    <name type="common">Hyphomycete</name>
    <dbReference type="NCBI Taxonomy" id="5539"/>
    <lineage>
        <taxon>Eukaryota</taxon>
        <taxon>Fungi</taxon>
        <taxon>Dikarya</taxon>
        <taxon>Ascomycota</taxon>
        <taxon>Pezizomycotina</taxon>
        <taxon>Leotiomycetes</taxon>
        <taxon>Leotiomycetes incertae sedis</taxon>
        <taxon>Scytalidium</taxon>
    </lineage>
</organism>
<dbReference type="OMA" id="MELDQPG"/>
<keyword evidence="4" id="KW-0479">Metal-binding</keyword>
<keyword evidence="8" id="KW-0472">Membrane</keyword>
<feature type="non-terminal residue" evidence="9">
    <location>
        <position position="407"/>
    </location>
</feature>
<dbReference type="Gene3D" id="1.10.630.10">
    <property type="entry name" value="Cytochrome P450"/>
    <property type="match status" value="1"/>
</dbReference>
<gene>
    <name evidence="9" type="ORF">B7463_g2332</name>
</gene>
<evidence type="ECO:0000313" key="10">
    <source>
        <dbReference type="Proteomes" id="UP000258309"/>
    </source>
</evidence>
<dbReference type="GO" id="GO:0020037">
    <property type="term" value="F:heme binding"/>
    <property type="evidence" value="ECO:0007669"/>
    <property type="project" value="InterPro"/>
</dbReference>
<feature type="transmembrane region" description="Helical" evidence="8">
    <location>
        <begin position="20"/>
        <end position="38"/>
    </location>
</feature>
<dbReference type="PANTHER" id="PTHR24305:SF230">
    <property type="entry name" value="P450, PUTATIVE (EUROFUNG)-RELATED"/>
    <property type="match status" value="1"/>
</dbReference>
<dbReference type="AlphaFoldDB" id="A0A3E2HKX7"/>
<dbReference type="Proteomes" id="UP000258309">
    <property type="component" value="Unassembled WGS sequence"/>
</dbReference>
<dbReference type="STRING" id="5539.A0A3E2HKX7"/>
<comment type="cofactor">
    <cofactor evidence="1">
        <name>heme</name>
        <dbReference type="ChEBI" id="CHEBI:30413"/>
    </cofactor>
</comment>
<sequence>MAPLSPSFTLQNSLLGLLRVLGLSFCYLVGLAIYRLYFHPLAAYPGSRICAITHIPYLWNLVKGRQLDYVGRLHEVYGDVVRVDPNQLSFINGEAWKDIYGHRQGKPEMAKDRKFYTSHPGGEHIITANREDHSRFRKNLSHGMSDSSIRQQEPLIQNYANLLLQRIEEHCQDGQAPQNMCSWYNWFTFDIIGDLTFGESFGCLENSGYHPWVKLIFDSIKTGVYMNVLAYIPFAQKAASLFIPKELLEGKKVHEDLTIEKVKHRLAIEEERPDFFNYIMKRKEKGFTFPEFLSNSAILIIAGSETTATILSGVTYLLLKNPDKLAKAVDEVRSSFSHKDEITIYATTGLKYMIACLEEALRVYPPAPIGLPRVVPEEGDYIAEKWVPGGLGMGRDAIDLSQDTVQL</sequence>
<keyword evidence="3" id="KW-0349">Heme</keyword>
<keyword evidence="10" id="KW-1185">Reference proteome</keyword>
<dbReference type="GO" id="GO:0016705">
    <property type="term" value="F:oxidoreductase activity, acting on paired donors, with incorporation or reduction of molecular oxygen"/>
    <property type="evidence" value="ECO:0007669"/>
    <property type="project" value="InterPro"/>
</dbReference>
<evidence type="ECO:0000256" key="2">
    <source>
        <dbReference type="ARBA" id="ARBA00010617"/>
    </source>
</evidence>
<name>A0A3E2HKX7_SCYLI</name>
<dbReference type="InterPro" id="IPR050121">
    <property type="entry name" value="Cytochrome_P450_monoxygenase"/>
</dbReference>
<evidence type="ECO:0000256" key="4">
    <source>
        <dbReference type="ARBA" id="ARBA00022723"/>
    </source>
</evidence>
<dbReference type="SUPFAM" id="SSF48264">
    <property type="entry name" value="Cytochrome P450"/>
    <property type="match status" value="1"/>
</dbReference>
<dbReference type="GO" id="GO:0004497">
    <property type="term" value="F:monooxygenase activity"/>
    <property type="evidence" value="ECO:0007669"/>
    <property type="project" value="UniProtKB-KW"/>
</dbReference>
<keyword evidence="8" id="KW-0812">Transmembrane</keyword>